<gene>
    <name evidence="7" type="ORF">D7Z94_01530</name>
</gene>
<dbReference type="InterPro" id="IPR014284">
    <property type="entry name" value="RNA_pol_sigma-70_dom"/>
</dbReference>
<comment type="similarity">
    <text evidence="1">Belongs to the sigma-70 factor family. ECF subfamily.</text>
</comment>
<evidence type="ECO:0000313" key="8">
    <source>
        <dbReference type="Proteomes" id="UP000276603"/>
    </source>
</evidence>
<evidence type="ECO:0000256" key="2">
    <source>
        <dbReference type="ARBA" id="ARBA00023015"/>
    </source>
</evidence>
<dbReference type="InterPro" id="IPR036388">
    <property type="entry name" value="WH-like_DNA-bd_sf"/>
</dbReference>
<feature type="domain" description="RNA polymerase sigma factor 70 region 4 type 2" evidence="6">
    <location>
        <begin position="106"/>
        <end position="156"/>
    </location>
</feature>
<dbReference type="InterPro" id="IPR007627">
    <property type="entry name" value="RNA_pol_sigma70_r2"/>
</dbReference>
<comment type="caution">
    <text evidence="7">The sequence shown here is derived from an EMBL/GenBank/DDBJ whole genome shotgun (WGS) entry which is preliminary data.</text>
</comment>
<keyword evidence="4" id="KW-0804">Transcription</keyword>
<accession>A0A3B0C8Q3</accession>
<keyword evidence="3" id="KW-0731">Sigma factor</keyword>
<evidence type="ECO:0000313" key="7">
    <source>
        <dbReference type="EMBL" id="RKN82555.1"/>
    </source>
</evidence>
<dbReference type="GO" id="GO:0016987">
    <property type="term" value="F:sigma factor activity"/>
    <property type="evidence" value="ECO:0007669"/>
    <property type="project" value="UniProtKB-KW"/>
</dbReference>
<dbReference type="SUPFAM" id="SSF88659">
    <property type="entry name" value="Sigma3 and sigma4 domains of RNA polymerase sigma factors"/>
    <property type="match status" value="1"/>
</dbReference>
<dbReference type="Gene3D" id="1.10.10.10">
    <property type="entry name" value="Winged helix-like DNA-binding domain superfamily/Winged helix DNA-binding domain"/>
    <property type="match status" value="1"/>
</dbReference>
<sequence>MAKVAQGDLDLLKILFKRHHLHVYNFLYKMCRDKMLSEDVTQEVFYNIMRYRASYKNGRFVSWMFTIARNSLRRHLQKTKVNHEDLDDVSYRLIENEEPKEDYTHLLRALDKLNPSDRELLILNRFQEIKYAELANIVGSTEGAVKTKVSRALKKLKVIYFENL</sequence>
<dbReference type="InterPro" id="IPR039425">
    <property type="entry name" value="RNA_pol_sigma-70-like"/>
</dbReference>
<proteinExistence type="inferred from homology"/>
<dbReference type="Pfam" id="PF04542">
    <property type="entry name" value="Sigma70_r2"/>
    <property type="match status" value="1"/>
</dbReference>
<keyword evidence="2" id="KW-0805">Transcription regulation</keyword>
<evidence type="ECO:0000256" key="1">
    <source>
        <dbReference type="ARBA" id="ARBA00010641"/>
    </source>
</evidence>
<dbReference type="GO" id="GO:0006352">
    <property type="term" value="P:DNA-templated transcription initiation"/>
    <property type="evidence" value="ECO:0007669"/>
    <property type="project" value="InterPro"/>
</dbReference>
<dbReference type="InterPro" id="IPR013249">
    <property type="entry name" value="RNA_pol_sigma70_r4_t2"/>
</dbReference>
<dbReference type="InterPro" id="IPR013325">
    <property type="entry name" value="RNA_pol_sigma_r2"/>
</dbReference>
<organism evidence="7 8">
    <name type="scientific">Ulvibacterium marinum</name>
    <dbReference type="NCBI Taxonomy" id="2419782"/>
    <lineage>
        <taxon>Bacteria</taxon>
        <taxon>Pseudomonadati</taxon>
        <taxon>Bacteroidota</taxon>
        <taxon>Flavobacteriia</taxon>
        <taxon>Flavobacteriales</taxon>
        <taxon>Flavobacteriaceae</taxon>
        <taxon>Ulvibacterium</taxon>
    </lineage>
</organism>
<reference evidence="7 8" key="1">
    <citation type="submission" date="2018-10" db="EMBL/GenBank/DDBJ databases">
        <title>Ulvibacterium marinum gen. nov., sp. nov., a novel marine bacterium of the family Flavobacteriaceae, isolated from a culture of the green alga Ulva prolifera.</title>
        <authorList>
            <person name="Zhang Z."/>
        </authorList>
    </citation>
    <scope>NUCLEOTIDE SEQUENCE [LARGE SCALE GENOMIC DNA]</scope>
    <source>
        <strain evidence="7 8">CCMM003</strain>
    </source>
</reference>
<feature type="domain" description="RNA polymerase sigma-70 region 2" evidence="5">
    <location>
        <begin position="15"/>
        <end position="79"/>
    </location>
</feature>
<dbReference type="SUPFAM" id="SSF88946">
    <property type="entry name" value="Sigma2 domain of RNA polymerase sigma factors"/>
    <property type="match status" value="1"/>
</dbReference>
<dbReference type="Gene3D" id="1.10.1740.10">
    <property type="match status" value="1"/>
</dbReference>
<evidence type="ECO:0000256" key="4">
    <source>
        <dbReference type="ARBA" id="ARBA00023163"/>
    </source>
</evidence>
<dbReference type="PANTHER" id="PTHR43133">
    <property type="entry name" value="RNA POLYMERASE ECF-TYPE SIGMA FACTO"/>
    <property type="match status" value="1"/>
</dbReference>
<keyword evidence="8" id="KW-1185">Reference proteome</keyword>
<protein>
    <submittedName>
        <fullName evidence="7">Sigma-70 family RNA polymerase sigma factor</fullName>
    </submittedName>
</protein>
<evidence type="ECO:0000259" key="6">
    <source>
        <dbReference type="Pfam" id="PF08281"/>
    </source>
</evidence>
<evidence type="ECO:0000256" key="3">
    <source>
        <dbReference type="ARBA" id="ARBA00023082"/>
    </source>
</evidence>
<dbReference type="Proteomes" id="UP000276603">
    <property type="component" value="Unassembled WGS sequence"/>
</dbReference>
<dbReference type="EMBL" id="RBCJ01000001">
    <property type="protein sequence ID" value="RKN82555.1"/>
    <property type="molecule type" value="Genomic_DNA"/>
</dbReference>
<dbReference type="NCBIfam" id="TIGR02937">
    <property type="entry name" value="sigma70-ECF"/>
    <property type="match status" value="1"/>
</dbReference>
<dbReference type="Pfam" id="PF08281">
    <property type="entry name" value="Sigma70_r4_2"/>
    <property type="match status" value="1"/>
</dbReference>
<dbReference type="GO" id="GO:0003677">
    <property type="term" value="F:DNA binding"/>
    <property type="evidence" value="ECO:0007669"/>
    <property type="project" value="InterPro"/>
</dbReference>
<dbReference type="CDD" id="cd06171">
    <property type="entry name" value="Sigma70_r4"/>
    <property type="match status" value="1"/>
</dbReference>
<dbReference type="PANTHER" id="PTHR43133:SF46">
    <property type="entry name" value="RNA POLYMERASE SIGMA-70 FACTOR ECF SUBFAMILY"/>
    <property type="match status" value="1"/>
</dbReference>
<dbReference type="AlphaFoldDB" id="A0A3B0C8Q3"/>
<dbReference type="InterPro" id="IPR013324">
    <property type="entry name" value="RNA_pol_sigma_r3/r4-like"/>
</dbReference>
<evidence type="ECO:0000259" key="5">
    <source>
        <dbReference type="Pfam" id="PF04542"/>
    </source>
</evidence>
<name>A0A3B0C8Q3_9FLAO</name>